<dbReference type="Pfam" id="PF13439">
    <property type="entry name" value="Glyco_transf_4"/>
    <property type="match status" value="1"/>
</dbReference>
<evidence type="ECO:0000256" key="1">
    <source>
        <dbReference type="ARBA" id="ARBA00022676"/>
    </source>
</evidence>
<dbReference type="Proteomes" id="UP000256763">
    <property type="component" value="Unassembled WGS sequence"/>
</dbReference>
<name>A0A3E0WVL3_9GAMM</name>
<keyword evidence="2" id="KW-0808">Transferase</keyword>
<dbReference type="InterPro" id="IPR028098">
    <property type="entry name" value="Glyco_trans_4-like_N"/>
</dbReference>
<dbReference type="OrthoDB" id="4611853at2"/>
<comment type="caution">
    <text evidence="5">The sequence shown here is derived from an EMBL/GenBank/DDBJ whole genome shotgun (WGS) entry which is preliminary data.</text>
</comment>
<evidence type="ECO:0008006" key="7">
    <source>
        <dbReference type="Google" id="ProtNLM"/>
    </source>
</evidence>
<feature type="domain" description="Glycosyl transferase family 1" evidence="3">
    <location>
        <begin position="218"/>
        <end position="379"/>
    </location>
</feature>
<dbReference type="Gene3D" id="3.40.50.2000">
    <property type="entry name" value="Glycogen Phosphorylase B"/>
    <property type="match status" value="2"/>
</dbReference>
<dbReference type="GO" id="GO:1901135">
    <property type="term" value="P:carbohydrate derivative metabolic process"/>
    <property type="evidence" value="ECO:0007669"/>
    <property type="project" value="UniProtKB-ARBA"/>
</dbReference>
<dbReference type="InterPro" id="IPR001296">
    <property type="entry name" value="Glyco_trans_1"/>
</dbReference>
<keyword evidence="6" id="KW-1185">Reference proteome</keyword>
<evidence type="ECO:0000313" key="6">
    <source>
        <dbReference type="Proteomes" id="UP000256763"/>
    </source>
</evidence>
<reference evidence="6" key="1">
    <citation type="submission" date="2017-05" db="EMBL/GenBank/DDBJ databases">
        <authorList>
            <person name="Sharma S."/>
            <person name="Sidhu C."/>
            <person name="Pinnaka A.K."/>
        </authorList>
    </citation>
    <scope>NUCLEOTIDE SEQUENCE [LARGE SCALE GENOMIC DNA]</scope>
    <source>
        <strain evidence="6">AK93</strain>
    </source>
</reference>
<dbReference type="GO" id="GO:0016757">
    <property type="term" value="F:glycosyltransferase activity"/>
    <property type="evidence" value="ECO:0007669"/>
    <property type="project" value="UniProtKB-KW"/>
</dbReference>
<evidence type="ECO:0000313" key="5">
    <source>
        <dbReference type="EMBL" id="RFA36858.1"/>
    </source>
</evidence>
<dbReference type="AlphaFoldDB" id="A0A3E0WVL3"/>
<dbReference type="Pfam" id="PF00534">
    <property type="entry name" value="Glycos_transf_1"/>
    <property type="match status" value="1"/>
</dbReference>
<dbReference type="CDD" id="cd03801">
    <property type="entry name" value="GT4_PimA-like"/>
    <property type="match status" value="1"/>
</dbReference>
<protein>
    <recommendedName>
        <fullName evidence="7">Glycosyl transferase, group 1</fullName>
    </recommendedName>
</protein>
<dbReference type="SUPFAM" id="SSF53756">
    <property type="entry name" value="UDP-Glycosyltransferase/glycogen phosphorylase"/>
    <property type="match status" value="1"/>
</dbReference>
<dbReference type="PANTHER" id="PTHR12526">
    <property type="entry name" value="GLYCOSYLTRANSFERASE"/>
    <property type="match status" value="1"/>
</dbReference>
<gene>
    <name evidence="5" type="ORF">CAL65_10085</name>
</gene>
<dbReference type="EMBL" id="NFZW01000008">
    <property type="protein sequence ID" value="RFA36858.1"/>
    <property type="molecule type" value="Genomic_DNA"/>
</dbReference>
<proteinExistence type="predicted"/>
<evidence type="ECO:0000259" key="4">
    <source>
        <dbReference type="Pfam" id="PF13439"/>
    </source>
</evidence>
<keyword evidence="1" id="KW-0328">Glycosyltransferase</keyword>
<evidence type="ECO:0000259" key="3">
    <source>
        <dbReference type="Pfam" id="PF00534"/>
    </source>
</evidence>
<accession>A0A3E0WVL3</accession>
<sequence length="407" mass="45348">MRILLITWACDLEDVSEPLISARWVQELSRRHEVTVFAVSRPDRFGCVAEQFPQLEVIEWRDIGVPASLERFRAIVKPGYFPYYFKARRFLKRLLRERAFDVIHHLSPFAWRYPSPAAGLGVPLVRGPIGGGLSTPAGLEAAAKGKAAPFMALRRTDALRRRIDPLLRASYRQTDHLLLAAPYVGNVVEGLEVKATSVDLELGLTDEMLDRPQATCAGKPDGSIDLLFVGRVVRTKGVQFAIRAVAECRNRDKVRLTVVGAGDDLAACRELATELALDDRVAFKGWLPHAEVEGYFLRADAFLFPSFREPTGGALFEAMLYGLPLIACDYGGPEYLVDESCGIRVAPSSEQSYIQGLADAIDRLVEQPELRAAMGAASHQRAREHFTWRAKHQRLDSIYCELVRQSA</sequence>
<organism evidence="5 6">
    <name type="scientific">Alkalilimnicola ehrlichii</name>
    <dbReference type="NCBI Taxonomy" id="351052"/>
    <lineage>
        <taxon>Bacteria</taxon>
        <taxon>Pseudomonadati</taxon>
        <taxon>Pseudomonadota</taxon>
        <taxon>Gammaproteobacteria</taxon>
        <taxon>Chromatiales</taxon>
        <taxon>Ectothiorhodospiraceae</taxon>
        <taxon>Alkalilimnicola</taxon>
    </lineage>
</organism>
<feature type="domain" description="Glycosyltransferase subfamily 4-like N-terminal" evidence="4">
    <location>
        <begin position="25"/>
        <end position="190"/>
    </location>
</feature>
<dbReference type="PANTHER" id="PTHR12526:SF510">
    <property type="entry name" value="D-INOSITOL 3-PHOSPHATE GLYCOSYLTRANSFERASE"/>
    <property type="match status" value="1"/>
</dbReference>
<dbReference type="RefSeq" id="WP_116302118.1">
    <property type="nucleotide sequence ID" value="NZ_NFZV01000008.1"/>
</dbReference>
<evidence type="ECO:0000256" key="2">
    <source>
        <dbReference type="ARBA" id="ARBA00022679"/>
    </source>
</evidence>